<feature type="region of interest" description="Disordered" evidence="1">
    <location>
        <begin position="1"/>
        <end position="34"/>
    </location>
</feature>
<accession>A0A1B6NUU1</accession>
<proteinExistence type="predicted"/>
<dbReference type="EMBL" id="AYSL01000975">
    <property type="protein sequence ID" value="KTF06722.1"/>
    <property type="molecule type" value="Genomic_DNA"/>
</dbReference>
<comment type="caution">
    <text evidence="2">The sequence shown here is derived from an EMBL/GenBank/DDBJ whole genome shotgun (WGS) entry which is preliminary data.</text>
</comment>
<organism evidence="2">
    <name type="scientific">marine sediment metagenome</name>
    <dbReference type="NCBI Taxonomy" id="412755"/>
    <lineage>
        <taxon>unclassified sequences</taxon>
        <taxon>metagenomes</taxon>
        <taxon>ecological metagenomes</taxon>
    </lineage>
</organism>
<reference evidence="2" key="1">
    <citation type="submission" date="2013-11" db="EMBL/GenBank/DDBJ databases">
        <title>Microbial diversity, functional groups and degradation webs in Northern and Southern Mediterranean and Red Sea marine crude oil polluted sites.</title>
        <authorList>
            <person name="Daffonchio D."/>
            <person name="Mapelli F."/>
            <person name="Ferrer M."/>
            <person name="Richter M."/>
            <person name="Cherif A."/>
            <person name="Malkawi H.I."/>
            <person name="Yakimov M.M."/>
            <person name="Abdel-Fattah Y.R."/>
            <person name="Blaghen M."/>
            <person name="Golyshin P.N."/>
            <person name="Kalogerakis N."/>
            <person name="Boon N."/>
            <person name="Magagnini M."/>
            <person name="Fava F."/>
        </authorList>
    </citation>
    <scope>NUCLEOTIDE SEQUENCE</scope>
</reference>
<evidence type="ECO:0000256" key="1">
    <source>
        <dbReference type="SAM" id="MobiDB-lite"/>
    </source>
</evidence>
<dbReference type="AlphaFoldDB" id="A0A1B6NUU1"/>
<gene>
    <name evidence="2" type="ORF">MGSAQ_001782</name>
</gene>
<sequence>MPSNISNLSAVMRASGPATPMRLRRKAANRNAGP</sequence>
<name>A0A1B6NUU1_9ZZZZ</name>
<protein>
    <submittedName>
        <fullName evidence="2">Uncharacterized protein</fullName>
    </submittedName>
</protein>
<evidence type="ECO:0000313" key="2">
    <source>
        <dbReference type="EMBL" id="KTF06722.1"/>
    </source>
</evidence>